<accession>Q6IK95</accession>
<proteinExistence type="predicted"/>
<name>Q6IK95_DROME</name>
<organism evidence="1">
    <name type="scientific">Drosophila melanogaster</name>
    <name type="common">Fruit fly</name>
    <dbReference type="NCBI Taxonomy" id="7227"/>
    <lineage>
        <taxon>Eukaryota</taxon>
        <taxon>Metazoa</taxon>
        <taxon>Ecdysozoa</taxon>
        <taxon>Arthropoda</taxon>
        <taxon>Hexapoda</taxon>
        <taxon>Insecta</taxon>
        <taxon>Pterygota</taxon>
        <taxon>Neoptera</taxon>
        <taxon>Endopterygota</taxon>
        <taxon>Diptera</taxon>
        <taxon>Brachycera</taxon>
        <taxon>Muscomorpha</taxon>
        <taxon>Ephydroidea</taxon>
        <taxon>Drosophilidae</taxon>
        <taxon>Drosophila</taxon>
        <taxon>Sophophora</taxon>
    </lineage>
</organism>
<gene>
    <name evidence="1" type="ORF">HDC13095</name>
</gene>
<evidence type="ECO:0000313" key="1">
    <source>
        <dbReference type="EMBL" id="DAA03977.1"/>
    </source>
</evidence>
<reference evidence="1" key="1">
    <citation type="journal article" date="2003" name="Genome Biol.">
        <title>An integrated gene annotation and transcriptional profiling approach towards the full gene content of the Drosophila genome.</title>
        <authorList>
            <person name="Hild M."/>
            <person name="Beckmann B."/>
            <person name="Haas S.A."/>
            <person name="Koch B."/>
            <person name="Solovyev V."/>
            <person name="Busold C."/>
            <person name="Fellenberg K."/>
            <person name="Boutros M."/>
            <person name="Vingron M."/>
            <person name="Sauer F."/>
            <person name="Hoheisel J.D."/>
            <person name="Paro R."/>
        </authorList>
    </citation>
    <scope>NUCLEOTIDE SEQUENCE</scope>
</reference>
<protein>
    <submittedName>
        <fullName evidence="1">HDC13095</fullName>
    </submittedName>
</protein>
<dbReference type="AlphaFoldDB" id="Q6IK95"/>
<dbReference type="EMBL" id="BK002471">
    <property type="protein sequence ID" value="DAA03977.1"/>
    <property type="molecule type" value="Genomic_DNA"/>
</dbReference>
<sequence>MHVRLTQSLHGARAVQVGVGDVEDVGDLPPPPGTANGVVAWLESLSSYPAGARFIIIKRSVEWAEKGLRGVNLRDGVGEEGKGEQGGLVKKYLVSDAQSIRCGTTLATDRRRPTKTASVLPPLHPRIGTDLCTHYKQLHGQASWELATGTSAIATLAHSYSYSSTHNHRHIHIYFHIHFDNYFGR</sequence>